<evidence type="ECO:0000313" key="1">
    <source>
        <dbReference type="EMBL" id="KWZ37418.1"/>
    </source>
</evidence>
<evidence type="ECO:0000313" key="2">
    <source>
        <dbReference type="Proteomes" id="UP000070255"/>
    </source>
</evidence>
<sequence>MQAEPDRQAAMILRALTKGAARRRRAVRALPEAAARIAGEQGIKCGIEAACEAPRADERHVTTVGIARGA</sequence>
<proteinExistence type="predicted"/>
<comment type="caution">
    <text evidence="1">The sequence shown here is derived from an EMBL/GenBank/DDBJ whole genome shotgun (WGS) entry which is preliminary data.</text>
</comment>
<name>A0ABR5T2F7_9BURK</name>
<protein>
    <submittedName>
        <fullName evidence="1">Uncharacterized protein</fullName>
    </submittedName>
</protein>
<gene>
    <name evidence="1" type="ORF">WS72_20760</name>
</gene>
<dbReference type="Proteomes" id="UP000070255">
    <property type="component" value="Unassembled WGS sequence"/>
</dbReference>
<reference evidence="1 2" key="1">
    <citation type="submission" date="2015-11" db="EMBL/GenBank/DDBJ databases">
        <authorList>
            <person name="Sahl J."/>
            <person name="Wagner D."/>
            <person name="Keim P."/>
        </authorList>
    </citation>
    <scope>NUCLEOTIDE SEQUENCE [LARGE SCALE GENOMIC DNA]</scope>
    <source>
        <strain evidence="1 2">BDU18</strain>
    </source>
</reference>
<dbReference type="EMBL" id="LNJQ01000004">
    <property type="protein sequence ID" value="KWZ37418.1"/>
    <property type="molecule type" value="Genomic_DNA"/>
</dbReference>
<accession>A0ABR5T2F7</accession>
<keyword evidence="2" id="KW-1185">Reference proteome</keyword>
<organism evidence="1 2">
    <name type="scientific">Burkholderia savannae</name>
    <dbReference type="NCBI Taxonomy" id="1637837"/>
    <lineage>
        <taxon>Bacteria</taxon>
        <taxon>Pseudomonadati</taxon>
        <taxon>Pseudomonadota</taxon>
        <taxon>Betaproteobacteria</taxon>
        <taxon>Burkholderiales</taxon>
        <taxon>Burkholderiaceae</taxon>
        <taxon>Burkholderia</taxon>
        <taxon>pseudomallei group</taxon>
    </lineage>
</organism>